<organism evidence="4 5">
    <name type="scientific">Clostridium gelidum</name>
    <dbReference type="NCBI Taxonomy" id="704125"/>
    <lineage>
        <taxon>Bacteria</taxon>
        <taxon>Bacillati</taxon>
        <taxon>Bacillota</taxon>
        <taxon>Clostridia</taxon>
        <taxon>Eubacteriales</taxon>
        <taxon>Clostridiaceae</taxon>
        <taxon>Clostridium</taxon>
    </lineage>
</organism>
<keyword evidence="5" id="KW-1185">Reference proteome</keyword>
<keyword evidence="1" id="KW-0677">Repeat</keyword>
<evidence type="ECO:0000256" key="2">
    <source>
        <dbReference type="PROSITE-ProRule" id="PRU00591"/>
    </source>
</evidence>
<dbReference type="RefSeq" id="WP_311196397.1">
    <property type="nucleotide sequence ID" value="NZ_AP024849.1"/>
</dbReference>
<feature type="repeat" description="Cell wall-binding" evidence="2">
    <location>
        <begin position="92"/>
        <end position="111"/>
    </location>
</feature>
<dbReference type="Pfam" id="PF19127">
    <property type="entry name" value="Choline_bind_3"/>
    <property type="match status" value="1"/>
</dbReference>
<dbReference type="EMBL" id="AP024849">
    <property type="protein sequence ID" value="BCZ43986.1"/>
    <property type="molecule type" value="Genomic_DNA"/>
</dbReference>
<reference evidence="5" key="1">
    <citation type="submission" date="2021-07" db="EMBL/GenBank/DDBJ databases">
        <title>Complete genome sequencing of a Clostridium isolate.</title>
        <authorList>
            <person name="Ueki A."/>
            <person name="Tonouchi A."/>
        </authorList>
    </citation>
    <scope>NUCLEOTIDE SEQUENCE [LARGE SCALE GENOMIC DNA]</scope>
    <source>
        <strain evidence="5">C5S11</strain>
    </source>
</reference>
<evidence type="ECO:0000313" key="5">
    <source>
        <dbReference type="Proteomes" id="UP000824633"/>
    </source>
</evidence>
<gene>
    <name evidence="4" type="ORF">psyc5s11_00530</name>
</gene>
<evidence type="ECO:0000256" key="3">
    <source>
        <dbReference type="SAM" id="SignalP"/>
    </source>
</evidence>
<accession>A0ABN6IP53</accession>
<dbReference type="PROSITE" id="PS51170">
    <property type="entry name" value="CW"/>
    <property type="match status" value="1"/>
</dbReference>
<evidence type="ECO:0000313" key="4">
    <source>
        <dbReference type="EMBL" id="BCZ43986.1"/>
    </source>
</evidence>
<name>A0ABN6IP53_9CLOT</name>
<evidence type="ECO:0008006" key="6">
    <source>
        <dbReference type="Google" id="ProtNLM"/>
    </source>
</evidence>
<dbReference type="InterPro" id="IPR018337">
    <property type="entry name" value="Cell_wall/Cho-bd_repeat"/>
</dbReference>
<feature type="chain" id="PRO_5045587419" description="N-acetylmuramoyl-L-alanine amidase" evidence="3">
    <location>
        <begin position="30"/>
        <end position="130"/>
    </location>
</feature>
<evidence type="ECO:0000256" key="1">
    <source>
        <dbReference type="ARBA" id="ARBA00022737"/>
    </source>
</evidence>
<proteinExistence type="predicted"/>
<dbReference type="Gene3D" id="2.10.270.10">
    <property type="entry name" value="Cholin Binding"/>
    <property type="match status" value="1"/>
</dbReference>
<sequence length="130" mass="14199">MFKRANKITSLLVVIAAVVSIVPSTITNASEKVEPPAVIANTSRQSGTYSIGWSKLADGAWNFYDATGTKITGNWVNFAGVWYYLKVDGTMAIGWYQILGKWYCFNQSGAMLSNTVIDGYKLNASGAWVE</sequence>
<protein>
    <recommendedName>
        <fullName evidence="6">N-acetylmuramoyl-L-alanine amidase</fullName>
    </recommendedName>
</protein>
<dbReference type="Proteomes" id="UP000824633">
    <property type="component" value="Chromosome"/>
</dbReference>
<keyword evidence="3" id="KW-0732">Signal</keyword>
<dbReference type="SUPFAM" id="SSF69360">
    <property type="entry name" value="Cell wall binding repeat"/>
    <property type="match status" value="1"/>
</dbReference>
<feature type="signal peptide" evidence="3">
    <location>
        <begin position="1"/>
        <end position="29"/>
    </location>
</feature>